<dbReference type="RefSeq" id="WP_202994842.1">
    <property type="nucleotide sequence ID" value="NZ_JAENHO010000008.1"/>
</dbReference>
<feature type="region of interest" description="Disordered" evidence="3">
    <location>
        <begin position="3259"/>
        <end position="3356"/>
    </location>
</feature>
<dbReference type="NCBIfam" id="TIGR01643">
    <property type="entry name" value="YD_repeat_2x"/>
    <property type="match status" value="7"/>
</dbReference>
<dbReference type="Pfam" id="PF05593">
    <property type="entry name" value="RHS_repeat"/>
    <property type="match status" value="4"/>
</dbReference>
<name>A0ABS1VUT0_9ACTN</name>
<dbReference type="Pfam" id="PF20148">
    <property type="entry name" value="DUF6531"/>
    <property type="match status" value="1"/>
</dbReference>
<dbReference type="Gene3D" id="2.60.120.200">
    <property type="match status" value="2"/>
</dbReference>
<organism evidence="7 8">
    <name type="scientific">Paractinoplanes lichenicola</name>
    <dbReference type="NCBI Taxonomy" id="2802976"/>
    <lineage>
        <taxon>Bacteria</taxon>
        <taxon>Bacillati</taxon>
        <taxon>Actinomycetota</taxon>
        <taxon>Actinomycetes</taxon>
        <taxon>Micromonosporales</taxon>
        <taxon>Micromonosporaceae</taxon>
        <taxon>Paractinoplanes</taxon>
    </lineage>
</organism>
<keyword evidence="8" id="KW-1185">Reference proteome</keyword>
<dbReference type="Gene3D" id="2.80.10.50">
    <property type="match status" value="1"/>
</dbReference>
<dbReference type="Proteomes" id="UP000598996">
    <property type="component" value="Unassembled WGS sequence"/>
</dbReference>
<dbReference type="Pfam" id="PF25023">
    <property type="entry name" value="TEN_YD-shell"/>
    <property type="match status" value="2"/>
</dbReference>
<dbReference type="InterPro" id="IPR050708">
    <property type="entry name" value="T6SS_VgrG/RHS"/>
</dbReference>
<feature type="domain" description="Hint" evidence="5">
    <location>
        <begin position="3356"/>
        <end position="3478"/>
    </location>
</feature>
<dbReference type="CDD" id="cd00110">
    <property type="entry name" value="LamG"/>
    <property type="match status" value="1"/>
</dbReference>
<dbReference type="NCBIfam" id="TIGR03696">
    <property type="entry name" value="Rhs_assc_core"/>
    <property type="match status" value="1"/>
</dbReference>
<evidence type="ECO:0000256" key="3">
    <source>
        <dbReference type="SAM" id="MobiDB-lite"/>
    </source>
</evidence>
<dbReference type="Gene3D" id="2.180.10.10">
    <property type="entry name" value="RHS repeat-associated core"/>
    <property type="match status" value="5"/>
</dbReference>
<dbReference type="InterPro" id="IPR022385">
    <property type="entry name" value="Rhs_assc_core"/>
</dbReference>
<dbReference type="CDD" id="cd00081">
    <property type="entry name" value="Hint"/>
    <property type="match status" value="1"/>
</dbReference>
<feature type="compositionally biased region" description="Basic and acidic residues" evidence="3">
    <location>
        <begin position="113"/>
        <end position="127"/>
    </location>
</feature>
<protein>
    <submittedName>
        <fullName evidence="7">Ricin-type beta-trefoil lectin domain protein</fullName>
    </submittedName>
</protein>
<feature type="compositionally biased region" description="Basic residues" evidence="3">
    <location>
        <begin position="3300"/>
        <end position="3309"/>
    </location>
</feature>
<dbReference type="PANTHER" id="PTHR32305:SF15">
    <property type="entry name" value="PROTEIN RHSA-RELATED"/>
    <property type="match status" value="1"/>
</dbReference>
<dbReference type="InterPro" id="IPR045351">
    <property type="entry name" value="DUF6531"/>
</dbReference>
<dbReference type="InterPro" id="IPR001791">
    <property type="entry name" value="Laminin_G"/>
</dbReference>
<dbReference type="Gene3D" id="2.170.16.10">
    <property type="entry name" value="Hedgehog/Intein (Hint) domain"/>
    <property type="match status" value="1"/>
</dbReference>
<dbReference type="Pfam" id="PF00652">
    <property type="entry name" value="Ricin_B_lectin"/>
    <property type="match status" value="1"/>
</dbReference>
<accession>A0ABS1VUT0</accession>
<evidence type="ECO:0000259" key="6">
    <source>
        <dbReference type="SMART" id="SM00458"/>
    </source>
</evidence>
<dbReference type="SUPFAM" id="SSF49899">
    <property type="entry name" value="Concanavalin A-like lectins/glucanases"/>
    <property type="match status" value="3"/>
</dbReference>
<dbReference type="SMART" id="SM00306">
    <property type="entry name" value="HintN"/>
    <property type="match status" value="1"/>
</dbReference>
<feature type="chain" id="PRO_5047093133" evidence="4">
    <location>
        <begin position="24"/>
        <end position="3670"/>
    </location>
</feature>
<keyword evidence="2" id="KW-0175">Coiled coil</keyword>
<feature type="domain" description="Ricin B lectin" evidence="6">
    <location>
        <begin position="1008"/>
        <end position="1137"/>
    </location>
</feature>
<evidence type="ECO:0000313" key="7">
    <source>
        <dbReference type="EMBL" id="MBL7258211.1"/>
    </source>
</evidence>
<feature type="compositionally biased region" description="Basic and acidic residues" evidence="3">
    <location>
        <begin position="3340"/>
        <end position="3349"/>
    </location>
</feature>
<evidence type="ECO:0000313" key="8">
    <source>
        <dbReference type="Proteomes" id="UP000598996"/>
    </source>
</evidence>
<evidence type="ECO:0000256" key="2">
    <source>
        <dbReference type="SAM" id="Coils"/>
    </source>
</evidence>
<dbReference type="InterPro" id="IPR003587">
    <property type="entry name" value="Hint_dom_N"/>
</dbReference>
<feature type="compositionally biased region" description="Basic and acidic residues" evidence="3">
    <location>
        <begin position="3310"/>
        <end position="3327"/>
    </location>
</feature>
<dbReference type="InterPro" id="IPR006530">
    <property type="entry name" value="YD"/>
</dbReference>
<dbReference type="SUPFAM" id="SSF51294">
    <property type="entry name" value="Hedgehog/intein (Hint) domain"/>
    <property type="match status" value="1"/>
</dbReference>
<dbReference type="PANTHER" id="PTHR32305">
    <property type="match status" value="1"/>
</dbReference>
<evidence type="ECO:0000256" key="4">
    <source>
        <dbReference type="SAM" id="SignalP"/>
    </source>
</evidence>
<dbReference type="EMBL" id="JAENHO010000008">
    <property type="protein sequence ID" value="MBL7258211.1"/>
    <property type="molecule type" value="Genomic_DNA"/>
</dbReference>
<feature type="compositionally biased region" description="Basic residues" evidence="3">
    <location>
        <begin position="3262"/>
        <end position="3291"/>
    </location>
</feature>
<comment type="caution">
    <text evidence="7">The sequence shown here is derived from an EMBL/GenBank/DDBJ whole genome shotgun (WGS) entry which is preliminary data.</text>
</comment>
<evidence type="ECO:0000256" key="1">
    <source>
        <dbReference type="ARBA" id="ARBA00022737"/>
    </source>
</evidence>
<dbReference type="InterPro" id="IPR000772">
    <property type="entry name" value="Ricin_B_lectin"/>
</dbReference>
<feature type="compositionally biased region" description="Gly residues" evidence="3">
    <location>
        <begin position="76"/>
        <end position="86"/>
    </location>
</feature>
<dbReference type="InterPro" id="IPR036844">
    <property type="entry name" value="Hint_dom_sf"/>
</dbReference>
<sequence length="3670" mass="392858">MRRSVGVATALALFLTVGLPPGAVPGDGGFPLSGLLKWLEQPAALADVLGMPVQQTPSGQGDQGHYVSGDKTRANGGSGQPAGRGIGAVPASLPEPEQPGPWKAPPAAGADSFDEKTSKRVPERSGERFTEFKNADGSVTRRLYGSRVNYRDAKGRYQPIDTGLTRRDGRLETTANSLSTSLAAEGAAESLVSLTTASGDTVALGMSGAAAAPAAVDGSVAAYGEILSSTDLEAESLADGVRTTIVLKAPAAGNQWVLPLDLDGLTASRQTDGSIALAGADGKAALRMAPGRLEDSKVDPKSGTPAQSPAVTYELATVEGAQTLKVTADPAWLTDPAREYPVRLTSTILTADARTDTFADSDDATTNRDTDDLPVGTWKDKSTVARSFLGFDAKAADSFGAKRVRSATLHLYHSWSADCANQQPISVHRVGEAFKGTAPADDGGLAAAPSYSAPIGTLRVTDNKPACTNEEADRGVGKWWRAELDPGAVADWSAGQPADAGLALTTSETDAAAFKRFTSGNVEGGEFQPFVEVTAADNVPPQVNEQYPGYGQAVTTLTPELLADASDPDLGPKSMTYTFIIYSNDSKTEIHRAKDLRRKSYTVPARVLKWGESYYWSVLVDDGQGTNAESLYKNLLVTAVPQPAITSGLSQNSGRAFDPAVGNYTTMARDAMVTTIGPPLEIARYYNSNDPRTGQALGAGWSSILDAKATNRGNTVVVTYPDGREMGFGRNVTSTGVIWYSSPAGRGTVLSPMSGGYQLWEKDGTRYEFTQNTTTAVRSLSAIKDVHGRTLKLNWVGKKLDNLQSASGRKLFLKWDNDDNPVRVEKVHTDPVNGAANTWSYFYTGTSLTKVCPPTSADKCHTYQHTDGSLYPTAVSNTQPSSYWRLNEASGAVAASSVLENAGTDRGNYVDVNYSVDGPLTGTASRATGFNGSTSKVVLPAKLAGDAANQSISMWMKTGLSGRAQVLYGQSWQNNANVHTKAGYNPTLYIDKEGWLRGGFPVAPKPGSALDSLVHPETGDCIDPRTVLPGTGEMLVLQPCSGAVNQKWNWSSSRQLYGTIDGVKKCLAPAGDGVGNEMIVAETCNDSVAKQKWDVRANGQIVNDWSYMCFSKIEYLLRPTIGQRTCETKVRPMWQTYFPRSHAVAGGQIKVNDNKWHHIVLSAAGNEQTLYVDGDVRGTLDNPVQELNHVYSYLGMGWVGGGWAGNDTVDSTSNMGYLKPFAGSMAEVALYDSPVSQQTAQDMYAAQEPVRQVSKALRPSGGVAADVTYDRVSGRVNQVIDSNGATWRPQPPTVGGTTKVHESAVLAGVPSDYWRMAEPSGVVAVNQVNGNEARYNEVSLNVASGPFDPHGTAAAFDGAKSRLDVRNPGGICGGTCPEPKVDMDKYAVSMWFKTSVNGYPLFSYGSVPVQPGATTSTRTHTALYVDSEGHLRGQFAMEKGSSPIPPINWPIRSEARVNDSKWHHVALVTWDENQTLYVDGKAQGSRPWAPLRDGVAKYMYVGAGYLGGGYTPGTYDTVGPTARSFLGQIAEVALYDKPLDGKMVEAQFKARSAAQSTVVPSVTYSVQQPDNTVSRDVHELQSGRKLAEVDALGNTTRYGYNSRGNLRTVTDPIGNMTINEHDIRGNVVSTATCQDRSERKCSTTYYTYWPNATSEQLDPSVMNDRLLTKRGPGSKTATDDTYLTKYDYNVNTAARIAETDPLGRRSTVRYTTSPAGLPTEVVKPGGGVVSIAYEANGDVREMTDPAGLKTSYLYDALGRTIQETESVGGTERSKITYEHDKQDRVVKETGATFENRVTGLPHTPVTSTVYNDDGLVTSETVSDGDGGNGRDAPRTVTYGYDQYGRKATETDALGNTLTLGYDAYGRVSTQTHADRSVIKTTYDPLGRELKVEVPGEKLPVKEMSYDFAGRLNSVKDARGYLTTYEYTDNNLLTKVTRWNGQTEKTSEGTFVEEENEYDPAGNLKTQITNDGRTKTTRTYDEAGRGLTATLDPGGLNRTTTQTYSANDDVLTTTLSDNSGTVGKSEAFYDKLGRALAETTYTSKDPLAPVFRWKFDSIFDSATADSVGNSRGTVTPKAMWSTERGGSVALTGSHAFVKSEQPVVDTTRAFTVGLWVNVGDTANDRSLLSMPTGAGPTVMSLSYMVGGAWELTMTGETGTGVPETVTVRTANGTATAGTWTHLAASYDPENKTATLHGDRNGASAVLGSAKAKADDFRPLSASSIQIGQASTLSTPQGLVDDVIVFQRAVPAADMATVRAGTAAALSARVVRSSQNLDRDGSALSATDARGNTTLIENDAAGRPVHVKSPQVSAVTGEGAPVSTFAISMVGYNTFGELTEQQDPRGNKTITRYDAAGRPVETELPSYLAPGSSTPIVARTTNKFNAAGQVESTTDPLGATIRFEYDSFGRTTKVTAADGGVSRFAYTPDGELLEQEDPTGAKATATYDFLGRTETSTQAVRQTGEANKTEIQHIASPWPDVVKSAAGVETRMQYNAAGEQTSVQDADQNITKTEYDGAGRPVKVTSPDKTYETAVYDLAGRLLETRAYSATDELLRTVSSRYDAAGNLIEATDARRTTKKFAYDALGQLVSQTEPISGSDEIVSTFGYDLAGQRTRFTDGRGNRFVTTYNAWGLPESQIEPATEAHPDPADRTFTTSYDAAARPVRVDSPGGVRVTSEYDEMGRLVRNAGTGAQAATTDKTFEYDLTGRVTSLTGSAGTTTVAYDDRGLPTTIGGVSGASSYSYNPDGALASRTDAAGTTSYTYDNVGRPDKVVNTGAGVDMKYTYDAMSQVKSIKYDTTGNVRSFGYDNLHRVTSDELKTAGGASVAKIAYGWDANDNLKSKTTTGFSGAAANTYTYDLADRLVGWDNGSTPVVYAFDKSGNRTQADGKTFTYDERNQLMSSSDGTQYHYSARGTLTSTVEGGLEQETVTDAFNQVLSQTAAGGQKQTYTYDGLGRLIKPNLTYTGLGNTVAGDSTATYVRDAGGGLVGVASGANKRYAWTDLHTDVVGEFSGTGTTLAASVAYDPWGKVIASGGMIGRLGFQSQWTDEGTGKVNMWARWYDPETGAFDTRDAASNNPTPGSGAANRFAYAEGDPLGNTDTTGYGVDGKCGSYDYECELKKYQAQLAQYTRDMDQHQRDVQFTGEDIARQQADYERAERESNTPLLDILLQVGVGMLLDLIGYNAIVGCLEGSAMDCIDLASNFLGPVKMFKMARSLYKAIDRALSGYRMWRRIIDGARTMMNRASMLLNQARKHLSDLMQKVPKKPKPPKKKTKPPAKKKPKPKAKHRPKAKSSEPAKPPKAKTSKKRAEKPEKERPERPEKPEGSDRPSVSEQPAEQRNVVKADKVDDPQTAATCHSFAPDTRVLMADGSARPIVEVNVGDKVATTDPATGENSDQLVTLLHANRDRELTDVTVSTAPVAAENSTRVVTEGKGGRSTRGPTESTLETTANHPFWDATTGEWVDAAELTPGTSTLVGPSGEIQYVVAVRTFTGARVMRDLTVDNTHTYYVIAGNNPVLVHNNDPGFINLGVTGDSCPRFGSRGPAGSFEPEVKVHDPEGPWTVESRVSDGNALRNDAGMPKATGRLRTWTSAINVKTGQIAVGCSGGGNCAEINILEKTGWPMNDVLFNRAAQYQKDSLGRKVWEEKPICAVCQTRIPEGNIVPGALFAH</sequence>
<evidence type="ECO:0000259" key="5">
    <source>
        <dbReference type="SMART" id="SM00306"/>
    </source>
</evidence>
<feature type="region of interest" description="Disordered" evidence="3">
    <location>
        <begin position="55"/>
        <end position="127"/>
    </location>
</feature>
<keyword evidence="1" id="KW-0677">Repeat</keyword>
<gene>
    <name evidence="7" type="ORF">JKJ07_28280</name>
</gene>
<dbReference type="SUPFAM" id="SSF50370">
    <property type="entry name" value="Ricin B-like lectins"/>
    <property type="match status" value="1"/>
</dbReference>
<proteinExistence type="predicted"/>
<dbReference type="SMART" id="SM00458">
    <property type="entry name" value="RICIN"/>
    <property type="match status" value="1"/>
</dbReference>
<dbReference type="InterPro" id="IPR035992">
    <property type="entry name" value="Ricin_B-like_lectins"/>
</dbReference>
<dbReference type="InterPro" id="IPR056823">
    <property type="entry name" value="TEN-like_YD-shell"/>
</dbReference>
<keyword evidence="4" id="KW-0732">Signal</keyword>
<dbReference type="InterPro" id="IPR013320">
    <property type="entry name" value="ConA-like_dom_sf"/>
</dbReference>
<reference evidence="7 8" key="1">
    <citation type="submission" date="2021-01" db="EMBL/GenBank/DDBJ databases">
        <title>Actinoplanes sp. nov. LDG1-01 isolated from lichen.</title>
        <authorList>
            <person name="Saeng-In P."/>
            <person name="Phongsopitanun W."/>
            <person name="Kanchanasin P."/>
            <person name="Yuki M."/>
            <person name="Kudo T."/>
            <person name="Ohkuma M."/>
            <person name="Tanasupawat S."/>
        </authorList>
    </citation>
    <scope>NUCLEOTIDE SEQUENCE [LARGE SCALE GENOMIC DNA]</scope>
    <source>
        <strain evidence="7 8">LDG1-01</strain>
    </source>
</reference>
<dbReference type="Pfam" id="PF07591">
    <property type="entry name" value="PT-HINT"/>
    <property type="match status" value="1"/>
</dbReference>
<dbReference type="InterPro" id="IPR031325">
    <property type="entry name" value="RHS_repeat"/>
</dbReference>
<dbReference type="Pfam" id="PF13385">
    <property type="entry name" value="Laminin_G_3"/>
    <property type="match status" value="3"/>
</dbReference>
<feature type="coiled-coil region" evidence="2">
    <location>
        <begin position="3118"/>
        <end position="3159"/>
    </location>
</feature>
<feature type="signal peptide" evidence="4">
    <location>
        <begin position="1"/>
        <end position="23"/>
    </location>
</feature>
<dbReference type="PROSITE" id="PS50231">
    <property type="entry name" value="RICIN_B_LECTIN"/>
    <property type="match status" value="1"/>
</dbReference>